<name>A0A502ETI1_9FLAO</name>
<dbReference type="EMBL" id="RCZH01000007">
    <property type="protein sequence ID" value="TPG40129.1"/>
    <property type="molecule type" value="Genomic_DNA"/>
</dbReference>
<gene>
    <name evidence="2" type="ORF">EAH81_12580</name>
</gene>
<dbReference type="OrthoDB" id="7297045at2"/>
<evidence type="ECO:0000256" key="1">
    <source>
        <dbReference type="SAM" id="Phobius"/>
    </source>
</evidence>
<dbReference type="Proteomes" id="UP000319700">
    <property type="component" value="Unassembled WGS sequence"/>
</dbReference>
<protein>
    <recommendedName>
        <fullName evidence="4">SGNH/GDSL hydrolase family protein</fullName>
    </recommendedName>
</protein>
<dbReference type="RefSeq" id="WP_140507419.1">
    <property type="nucleotide sequence ID" value="NZ_RCZH01000007.1"/>
</dbReference>
<keyword evidence="3" id="KW-1185">Reference proteome</keyword>
<comment type="caution">
    <text evidence="2">The sequence shown here is derived from an EMBL/GenBank/DDBJ whole genome shotgun (WGS) entry which is preliminary data.</text>
</comment>
<dbReference type="STRING" id="29533.SAMN05444387_3072"/>
<dbReference type="AlphaFoldDB" id="A0A502ETI1"/>
<evidence type="ECO:0000313" key="2">
    <source>
        <dbReference type="EMBL" id="TPG40129.1"/>
    </source>
</evidence>
<accession>A0A502ETI1</accession>
<evidence type="ECO:0008006" key="4">
    <source>
        <dbReference type="Google" id="ProtNLM"/>
    </source>
</evidence>
<sequence length="293" mass="33949">MKRFLIYSTKIFVITILVAVVLDGIYTAIFLQTKNRGKIEDVYNSTPKKFDVVFLGSSRANNHFVAQMFGDKGLKSFNYGMSGGHLFEASLLLKLMIERKYAIKNVILEADLNLSNEDEAEGISALFLPYIHNSEMIKEHFSTEDNFKELYYIPFYRYIKYGTKIGFREIFFGAINKKTNQLDNLGYHPLEKHKNGNMKNNIANLKPLPHNKYYEEIRSICKANNINFIAVMTPMCENVVGMNYFEKVKKAYPEIHNYENVVVENKYFSSCGHMTDEGAKMFTARIIKDFFNK</sequence>
<reference evidence="2 3" key="1">
    <citation type="journal article" date="2019" name="Environ. Microbiol.">
        <title>Species interactions and distinct microbial communities in high Arctic permafrost affected cryosols are associated with the CH4 and CO2 gas fluxes.</title>
        <authorList>
            <person name="Altshuler I."/>
            <person name="Hamel J."/>
            <person name="Turney S."/>
            <person name="Magnuson E."/>
            <person name="Levesque R."/>
            <person name="Greer C."/>
            <person name="Whyte L.G."/>
        </authorList>
    </citation>
    <scope>NUCLEOTIDE SEQUENCE [LARGE SCALE GENOMIC DNA]</scope>
    <source>
        <strain evidence="2 3">42</strain>
    </source>
</reference>
<keyword evidence="1" id="KW-0472">Membrane</keyword>
<feature type="transmembrane region" description="Helical" evidence="1">
    <location>
        <begin position="12"/>
        <end position="31"/>
    </location>
</feature>
<keyword evidence="1" id="KW-0812">Transmembrane</keyword>
<evidence type="ECO:0000313" key="3">
    <source>
        <dbReference type="Proteomes" id="UP000319700"/>
    </source>
</evidence>
<organism evidence="2 3">
    <name type="scientific">Flavobacterium pectinovorum</name>
    <dbReference type="NCBI Taxonomy" id="29533"/>
    <lineage>
        <taxon>Bacteria</taxon>
        <taxon>Pseudomonadati</taxon>
        <taxon>Bacteroidota</taxon>
        <taxon>Flavobacteriia</taxon>
        <taxon>Flavobacteriales</taxon>
        <taxon>Flavobacteriaceae</taxon>
        <taxon>Flavobacterium</taxon>
    </lineage>
</organism>
<keyword evidence="1" id="KW-1133">Transmembrane helix</keyword>
<proteinExistence type="predicted"/>